<proteinExistence type="predicted"/>
<evidence type="ECO:0000256" key="2">
    <source>
        <dbReference type="SAM" id="Phobius"/>
    </source>
</evidence>
<sequence>MDDSGKPFNMVDALSEPTDALMEAHPKLEIDKPLPTPPNSSPTAAPPLDSKKAAMVRLTSIVLNIVLFCLGTFVPEITSKGLALVPFTPHLGLTVAVRTVGYSLVAVASVCLPQFVLGVLTTPATLAQPLPAFMVGILTSWFWVVATIVRIGHDLTTSDKAKLVSVGGMAGASVGPLLLAYVVLHRSSRA</sequence>
<name>A0AAD3TXG7_9TREE</name>
<feature type="region of interest" description="Disordered" evidence="1">
    <location>
        <begin position="29"/>
        <end position="48"/>
    </location>
</feature>
<dbReference type="Proteomes" id="UP001222932">
    <property type="component" value="Unassembled WGS sequence"/>
</dbReference>
<keyword evidence="2" id="KW-1133">Transmembrane helix</keyword>
<keyword evidence="2" id="KW-0812">Transmembrane</keyword>
<gene>
    <name evidence="3" type="ORF">CspeluHIS016_0600610</name>
</gene>
<reference evidence="3" key="1">
    <citation type="journal article" date="2023" name="BMC Genomics">
        <title>Chromosome-level genome assemblies of Cutaneotrichosporon spp. (Trichosporonales, Basidiomycota) reveal imbalanced evolution between nucleotide sequences and chromosome synteny.</title>
        <authorList>
            <person name="Kobayashi Y."/>
            <person name="Kayamori A."/>
            <person name="Aoki K."/>
            <person name="Shiwa Y."/>
            <person name="Matsutani M."/>
            <person name="Fujita N."/>
            <person name="Sugita T."/>
            <person name="Iwasaki W."/>
            <person name="Tanaka N."/>
            <person name="Takashima M."/>
        </authorList>
    </citation>
    <scope>NUCLEOTIDE SEQUENCE</scope>
    <source>
        <strain evidence="3">HIS016</strain>
    </source>
</reference>
<dbReference type="AlphaFoldDB" id="A0AAD3TXG7"/>
<organism evidence="3 4">
    <name type="scientific">Cutaneotrichosporon spelunceum</name>
    <dbReference type="NCBI Taxonomy" id="1672016"/>
    <lineage>
        <taxon>Eukaryota</taxon>
        <taxon>Fungi</taxon>
        <taxon>Dikarya</taxon>
        <taxon>Basidiomycota</taxon>
        <taxon>Agaricomycotina</taxon>
        <taxon>Tremellomycetes</taxon>
        <taxon>Trichosporonales</taxon>
        <taxon>Trichosporonaceae</taxon>
        <taxon>Cutaneotrichosporon</taxon>
    </lineage>
</organism>
<comment type="caution">
    <text evidence="3">The sequence shown here is derived from an EMBL/GenBank/DDBJ whole genome shotgun (WGS) entry which is preliminary data.</text>
</comment>
<protein>
    <submittedName>
        <fullName evidence="3">Uncharacterized protein</fullName>
    </submittedName>
</protein>
<feature type="transmembrane region" description="Helical" evidence="2">
    <location>
        <begin position="54"/>
        <end position="75"/>
    </location>
</feature>
<feature type="transmembrane region" description="Helical" evidence="2">
    <location>
        <begin position="163"/>
        <end position="184"/>
    </location>
</feature>
<feature type="transmembrane region" description="Helical" evidence="2">
    <location>
        <begin position="132"/>
        <end position="151"/>
    </location>
</feature>
<reference evidence="3" key="2">
    <citation type="submission" date="2023-06" db="EMBL/GenBank/DDBJ databases">
        <authorList>
            <person name="Kobayashi Y."/>
            <person name="Kayamori A."/>
            <person name="Aoki K."/>
            <person name="Shiwa Y."/>
            <person name="Fujita N."/>
            <person name="Sugita T."/>
            <person name="Iwasaki W."/>
            <person name="Tanaka N."/>
            <person name="Takashima M."/>
        </authorList>
    </citation>
    <scope>NUCLEOTIDE SEQUENCE</scope>
    <source>
        <strain evidence="3">HIS016</strain>
    </source>
</reference>
<accession>A0AAD3TXG7</accession>
<evidence type="ECO:0000313" key="4">
    <source>
        <dbReference type="Proteomes" id="UP001222932"/>
    </source>
</evidence>
<evidence type="ECO:0000256" key="1">
    <source>
        <dbReference type="SAM" id="MobiDB-lite"/>
    </source>
</evidence>
<feature type="transmembrane region" description="Helical" evidence="2">
    <location>
        <begin position="95"/>
        <end position="120"/>
    </location>
</feature>
<evidence type="ECO:0000313" key="3">
    <source>
        <dbReference type="EMBL" id="GMK58619.1"/>
    </source>
</evidence>
<keyword evidence="4" id="KW-1185">Reference proteome</keyword>
<dbReference type="EMBL" id="BTCM01000006">
    <property type="protein sequence ID" value="GMK58619.1"/>
    <property type="molecule type" value="Genomic_DNA"/>
</dbReference>
<keyword evidence="2" id="KW-0472">Membrane</keyword>